<protein>
    <submittedName>
        <fullName evidence="3">Uncharacterized protein</fullName>
    </submittedName>
</protein>
<dbReference type="OrthoDB" id="8019715at2"/>
<dbReference type="EMBL" id="LGSZ01000080">
    <property type="protein sequence ID" value="KPH75029.1"/>
    <property type="molecule type" value="Genomic_DNA"/>
</dbReference>
<accession>A0A0N1MZW3</accession>
<proteinExistence type="predicted"/>
<feature type="chain" id="PRO_5005878385" evidence="2">
    <location>
        <begin position="21"/>
        <end position="187"/>
    </location>
</feature>
<dbReference type="PROSITE" id="PS51257">
    <property type="entry name" value="PROKAR_LIPOPROTEIN"/>
    <property type="match status" value="1"/>
</dbReference>
<organism evidence="3 4">
    <name type="scientific">Bosea vaviloviae</name>
    <dbReference type="NCBI Taxonomy" id="1526658"/>
    <lineage>
        <taxon>Bacteria</taxon>
        <taxon>Pseudomonadati</taxon>
        <taxon>Pseudomonadota</taxon>
        <taxon>Alphaproteobacteria</taxon>
        <taxon>Hyphomicrobiales</taxon>
        <taxon>Boseaceae</taxon>
        <taxon>Bosea</taxon>
    </lineage>
</organism>
<reference evidence="3 4" key="1">
    <citation type="submission" date="2015-07" db="EMBL/GenBank/DDBJ databases">
        <title>Whole genome sequencing of Bosea vaviloviae isolated from cave pool.</title>
        <authorList>
            <person name="Tan N.E.H."/>
            <person name="Lee Y.P."/>
            <person name="Gan H.M."/>
            <person name="Barton H."/>
            <person name="Savka M.A."/>
        </authorList>
    </citation>
    <scope>NUCLEOTIDE SEQUENCE [LARGE SCALE GENOMIC DNA]</scope>
    <source>
        <strain evidence="3 4">SD260</strain>
    </source>
</reference>
<keyword evidence="2" id="KW-0732">Signal</keyword>
<dbReference type="PATRIC" id="fig|1526658.3.peg.2388"/>
<keyword evidence="4" id="KW-1185">Reference proteome</keyword>
<dbReference type="RefSeq" id="WP_054211772.1">
    <property type="nucleotide sequence ID" value="NZ_LGSZ01000080.1"/>
</dbReference>
<evidence type="ECO:0000256" key="1">
    <source>
        <dbReference type="SAM" id="MobiDB-lite"/>
    </source>
</evidence>
<feature type="region of interest" description="Disordered" evidence="1">
    <location>
        <begin position="95"/>
        <end position="123"/>
    </location>
</feature>
<evidence type="ECO:0000256" key="2">
    <source>
        <dbReference type="SAM" id="SignalP"/>
    </source>
</evidence>
<gene>
    <name evidence="3" type="ORF">AE618_24970</name>
</gene>
<name>A0A0N1MZW3_9HYPH</name>
<sequence>MRSRFHVATLIFGCAMLLSACSSHFGAGIAELPASQGWTPLPIGSWVLNDGLEARSMVFCPRDTCSRQGFASVVAFTGSEAKRMEEALKADPASLARLFSKPPPDESRSRKKARPKGPAKSTTTVTRFEAEGVAGILVEIRARDASGKSAATAILHGREADALVVALAVAEDPAAARRDAVAAWRSR</sequence>
<dbReference type="AlphaFoldDB" id="A0A0N1MZW3"/>
<evidence type="ECO:0000313" key="3">
    <source>
        <dbReference type="EMBL" id="KPH75029.1"/>
    </source>
</evidence>
<comment type="caution">
    <text evidence="3">The sequence shown here is derived from an EMBL/GenBank/DDBJ whole genome shotgun (WGS) entry which is preliminary data.</text>
</comment>
<feature type="signal peptide" evidence="2">
    <location>
        <begin position="1"/>
        <end position="20"/>
    </location>
</feature>
<dbReference type="Proteomes" id="UP000037822">
    <property type="component" value="Unassembled WGS sequence"/>
</dbReference>
<evidence type="ECO:0000313" key="4">
    <source>
        <dbReference type="Proteomes" id="UP000037822"/>
    </source>
</evidence>